<dbReference type="OrthoDB" id="9775804at2"/>
<dbReference type="PANTHER" id="PTHR43233">
    <property type="entry name" value="FAMILY N-ACETYLTRANSFERASE, PUTATIVE (AFU_ORTHOLOGUE AFUA_6G03350)-RELATED"/>
    <property type="match status" value="1"/>
</dbReference>
<dbReference type="Gene3D" id="3.40.630.30">
    <property type="match status" value="1"/>
</dbReference>
<evidence type="ECO:0000313" key="2">
    <source>
        <dbReference type="EMBL" id="RKN74950.1"/>
    </source>
</evidence>
<proteinExistence type="predicted"/>
<dbReference type="GO" id="GO:0016747">
    <property type="term" value="F:acyltransferase activity, transferring groups other than amino-acyl groups"/>
    <property type="evidence" value="ECO:0007669"/>
    <property type="project" value="InterPro"/>
</dbReference>
<dbReference type="RefSeq" id="WP_120750145.1">
    <property type="nucleotide sequence ID" value="NZ_RBAH01000023.1"/>
</dbReference>
<evidence type="ECO:0000313" key="3">
    <source>
        <dbReference type="Proteomes" id="UP000282311"/>
    </source>
</evidence>
<accession>A0A3B0BQ74</accession>
<dbReference type="CDD" id="cd04301">
    <property type="entry name" value="NAT_SF"/>
    <property type="match status" value="1"/>
</dbReference>
<dbReference type="InterPro" id="IPR053144">
    <property type="entry name" value="Acetyltransferase_Butenolide"/>
</dbReference>
<name>A0A3B0BQ74_9BACL</name>
<dbReference type="AlphaFoldDB" id="A0A3B0BQ74"/>
<protein>
    <submittedName>
        <fullName evidence="2">GNAT family N-acetyltransferase</fullName>
    </submittedName>
</protein>
<dbReference type="InterPro" id="IPR016181">
    <property type="entry name" value="Acyl_CoA_acyltransferase"/>
</dbReference>
<dbReference type="EMBL" id="RBAH01000023">
    <property type="protein sequence ID" value="RKN74950.1"/>
    <property type="molecule type" value="Genomic_DNA"/>
</dbReference>
<dbReference type="Pfam" id="PF00583">
    <property type="entry name" value="Acetyltransf_1"/>
    <property type="match status" value="1"/>
</dbReference>
<keyword evidence="3" id="KW-1185">Reference proteome</keyword>
<dbReference type="PROSITE" id="PS51186">
    <property type="entry name" value="GNAT"/>
    <property type="match status" value="1"/>
</dbReference>
<dbReference type="PANTHER" id="PTHR43233:SF1">
    <property type="entry name" value="FAMILY N-ACETYLTRANSFERASE, PUTATIVE (AFU_ORTHOLOGUE AFUA_6G03350)-RELATED"/>
    <property type="match status" value="1"/>
</dbReference>
<keyword evidence="2" id="KW-0808">Transferase</keyword>
<reference evidence="2 3" key="1">
    <citation type="journal article" date="2007" name="Int. J. Syst. Evol. Microbiol.">
        <title>Paenibacillus ginsengarvi sp. nov., isolated from soil from ginseng cultivation.</title>
        <authorList>
            <person name="Yoon M.H."/>
            <person name="Ten L.N."/>
            <person name="Im W.T."/>
        </authorList>
    </citation>
    <scope>NUCLEOTIDE SEQUENCE [LARGE SCALE GENOMIC DNA]</scope>
    <source>
        <strain evidence="2 3">KCTC 13059</strain>
    </source>
</reference>
<evidence type="ECO:0000259" key="1">
    <source>
        <dbReference type="PROSITE" id="PS51186"/>
    </source>
</evidence>
<dbReference type="Proteomes" id="UP000282311">
    <property type="component" value="Unassembled WGS sequence"/>
</dbReference>
<feature type="domain" description="N-acetyltransferase" evidence="1">
    <location>
        <begin position="3"/>
        <end position="132"/>
    </location>
</feature>
<sequence length="132" mass="14956">MDIRYEYDAPLRAEELSAVFRKSGIKRPYDDLDRLSRMIDCADLTITAWDGEKLVGLARAITDFAYCCYLSDLAVDADYQRQGIGAELVRLLRDRLGDQVSLVLLSAPGAIDYYPRIGFEKSDKAFIIPRAR</sequence>
<comment type="caution">
    <text evidence="2">The sequence shown here is derived from an EMBL/GenBank/DDBJ whole genome shotgun (WGS) entry which is preliminary data.</text>
</comment>
<dbReference type="SUPFAM" id="SSF55729">
    <property type="entry name" value="Acyl-CoA N-acyltransferases (Nat)"/>
    <property type="match status" value="1"/>
</dbReference>
<dbReference type="InterPro" id="IPR000182">
    <property type="entry name" value="GNAT_dom"/>
</dbReference>
<gene>
    <name evidence="2" type="ORF">D7M11_25760</name>
</gene>
<organism evidence="2 3">
    <name type="scientific">Paenibacillus ginsengarvi</name>
    <dbReference type="NCBI Taxonomy" id="400777"/>
    <lineage>
        <taxon>Bacteria</taxon>
        <taxon>Bacillati</taxon>
        <taxon>Bacillota</taxon>
        <taxon>Bacilli</taxon>
        <taxon>Bacillales</taxon>
        <taxon>Paenibacillaceae</taxon>
        <taxon>Paenibacillus</taxon>
    </lineage>
</organism>